<sequence>MNKNLMLYTMRLMVEILTGILFYIQLDNNATGADLKREIEAQQELPQDRLIMFLDNNQSHLIIYQDGDGTSLIVGFKMDLRSTFSSIHFTMSLLITCSPGLILSCSSHSILFEIPR</sequence>
<keyword evidence="1" id="KW-0812">Transmembrane</keyword>
<dbReference type="Gene3D" id="3.10.20.90">
    <property type="entry name" value="Phosphatidylinositol 3-kinase Catalytic Subunit, Chain A, domain 1"/>
    <property type="match status" value="1"/>
</dbReference>
<evidence type="ECO:0000313" key="3">
    <source>
        <dbReference type="Proteomes" id="UP000006729"/>
    </source>
</evidence>
<reference evidence="2 3" key="1">
    <citation type="journal article" date="2006" name="Science">
        <title>The genome of black cottonwood, Populus trichocarpa (Torr. &amp; Gray).</title>
        <authorList>
            <person name="Tuskan G.A."/>
            <person name="Difazio S."/>
            <person name="Jansson S."/>
            <person name="Bohlmann J."/>
            <person name="Grigoriev I."/>
            <person name="Hellsten U."/>
            <person name="Putnam N."/>
            <person name="Ralph S."/>
            <person name="Rombauts S."/>
            <person name="Salamov A."/>
            <person name="Schein J."/>
            <person name="Sterck L."/>
            <person name="Aerts A."/>
            <person name="Bhalerao R.R."/>
            <person name="Bhalerao R.P."/>
            <person name="Blaudez D."/>
            <person name="Boerjan W."/>
            <person name="Brun A."/>
            <person name="Brunner A."/>
            <person name="Busov V."/>
            <person name="Campbell M."/>
            <person name="Carlson J."/>
            <person name="Chalot M."/>
            <person name="Chapman J."/>
            <person name="Chen G.L."/>
            <person name="Cooper D."/>
            <person name="Coutinho P.M."/>
            <person name="Couturier J."/>
            <person name="Covert S."/>
            <person name="Cronk Q."/>
            <person name="Cunningham R."/>
            <person name="Davis J."/>
            <person name="Degroeve S."/>
            <person name="Dejardin A."/>
            <person name="Depamphilis C."/>
            <person name="Detter J."/>
            <person name="Dirks B."/>
            <person name="Dubchak I."/>
            <person name="Duplessis S."/>
            <person name="Ehlting J."/>
            <person name="Ellis B."/>
            <person name="Gendler K."/>
            <person name="Goodstein D."/>
            <person name="Gribskov M."/>
            <person name="Grimwood J."/>
            <person name="Groover A."/>
            <person name="Gunter L."/>
            <person name="Hamberger B."/>
            <person name="Heinze B."/>
            <person name="Helariutta Y."/>
            <person name="Henrissat B."/>
            <person name="Holligan D."/>
            <person name="Holt R."/>
            <person name="Huang W."/>
            <person name="Islam-Faridi N."/>
            <person name="Jones S."/>
            <person name="Jones-Rhoades M."/>
            <person name="Jorgensen R."/>
            <person name="Joshi C."/>
            <person name="Kangasjarvi J."/>
            <person name="Karlsson J."/>
            <person name="Kelleher C."/>
            <person name="Kirkpatrick R."/>
            <person name="Kirst M."/>
            <person name="Kohler A."/>
            <person name="Kalluri U."/>
            <person name="Larimer F."/>
            <person name="Leebens-Mack J."/>
            <person name="Leple J.C."/>
            <person name="Locascio P."/>
            <person name="Lou Y."/>
            <person name="Lucas S."/>
            <person name="Martin F."/>
            <person name="Montanini B."/>
            <person name="Napoli C."/>
            <person name="Nelson D.R."/>
            <person name="Nelson C."/>
            <person name="Nieminen K."/>
            <person name="Nilsson O."/>
            <person name="Pereda V."/>
            <person name="Peter G."/>
            <person name="Philippe R."/>
            <person name="Pilate G."/>
            <person name="Poliakov A."/>
            <person name="Razumovskaya J."/>
            <person name="Richardson P."/>
            <person name="Rinaldi C."/>
            <person name="Ritland K."/>
            <person name="Rouze P."/>
            <person name="Ryaboy D."/>
            <person name="Schmutz J."/>
            <person name="Schrader J."/>
            <person name="Segerman B."/>
            <person name="Shin H."/>
            <person name="Siddiqui A."/>
            <person name="Sterky F."/>
            <person name="Terry A."/>
            <person name="Tsai C.J."/>
            <person name="Uberbacher E."/>
            <person name="Unneberg P."/>
            <person name="Vahala J."/>
            <person name="Wall K."/>
            <person name="Wessler S."/>
            <person name="Yang G."/>
            <person name="Yin T."/>
            <person name="Douglas C."/>
            <person name="Marra M."/>
            <person name="Sandberg G."/>
            <person name="Van de Peer Y."/>
            <person name="Rokhsar D."/>
        </authorList>
    </citation>
    <scope>NUCLEOTIDE SEQUENCE [LARGE SCALE GENOMIC DNA]</scope>
    <source>
        <strain evidence="3">cv. Nisqually</strain>
    </source>
</reference>
<dbReference type="InParanoid" id="U5FKJ8"/>
<dbReference type="HOGENOM" id="CLU_2101099_0_0_1"/>
<protein>
    <recommendedName>
        <fullName evidence="4">Ubiquitin-like domain-containing protein</fullName>
    </recommendedName>
</protein>
<dbReference type="SMR" id="U5FKJ8"/>
<dbReference type="ExpressionAtlas" id="U5FKJ8">
    <property type="expression patterns" value="baseline"/>
</dbReference>
<dbReference type="Gramene" id="Potri.017G037400.1.v4.1">
    <property type="protein sequence ID" value="Potri.017G037400.1.v4.1"/>
    <property type="gene ID" value="Potri.017G037400.v4.1"/>
</dbReference>
<keyword evidence="3" id="KW-1185">Reference proteome</keyword>
<dbReference type="InterPro" id="IPR029071">
    <property type="entry name" value="Ubiquitin-like_domsf"/>
</dbReference>
<evidence type="ECO:0000256" key="1">
    <source>
        <dbReference type="SAM" id="Phobius"/>
    </source>
</evidence>
<dbReference type="Proteomes" id="UP000006729">
    <property type="component" value="Chromosome 17"/>
</dbReference>
<feature type="transmembrane region" description="Helical" evidence="1">
    <location>
        <begin position="87"/>
        <end position="112"/>
    </location>
</feature>
<keyword evidence="1" id="KW-0472">Membrane</keyword>
<evidence type="ECO:0000313" key="2">
    <source>
        <dbReference type="EMBL" id="PNS95092.1"/>
    </source>
</evidence>
<organism evidence="2 3">
    <name type="scientific">Populus trichocarpa</name>
    <name type="common">Western balsam poplar</name>
    <name type="synonym">Populus balsamifera subsp. trichocarpa</name>
    <dbReference type="NCBI Taxonomy" id="3694"/>
    <lineage>
        <taxon>Eukaryota</taxon>
        <taxon>Viridiplantae</taxon>
        <taxon>Streptophyta</taxon>
        <taxon>Embryophyta</taxon>
        <taxon>Tracheophyta</taxon>
        <taxon>Spermatophyta</taxon>
        <taxon>Magnoliopsida</taxon>
        <taxon>eudicotyledons</taxon>
        <taxon>Gunneridae</taxon>
        <taxon>Pentapetalae</taxon>
        <taxon>rosids</taxon>
        <taxon>fabids</taxon>
        <taxon>Malpighiales</taxon>
        <taxon>Salicaceae</taxon>
        <taxon>Saliceae</taxon>
        <taxon>Populus</taxon>
    </lineage>
</organism>
<proteinExistence type="predicted"/>
<dbReference type="EMBL" id="CM009306">
    <property type="protein sequence ID" value="PNS95092.1"/>
    <property type="molecule type" value="Genomic_DNA"/>
</dbReference>
<name>U5FKJ8_POPTR</name>
<accession>U5FKJ8</accession>
<gene>
    <name evidence="2" type="ORF">POPTR_017G037400</name>
</gene>
<dbReference type="AlphaFoldDB" id="U5FKJ8"/>
<evidence type="ECO:0008006" key="4">
    <source>
        <dbReference type="Google" id="ProtNLM"/>
    </source>
</evidence>
<dbReference type="SUPFAM" id="SSF54236">
    <property type="entry name" value="Ubiquitin-like"/>
    <property type="match status" value="1"/>
</dbReference>
<keyword evidence="1" id="KW-1133">Transmembrane helix</keyword>
<feature type="transmembrane region" description="Helical" evidence="1">
    <location>
        <begin position="7"/>
        <end position="26"/>
    </location>
</feature>